<evidence type="ECO:0000313" key="4">
    <source>
        <dbReference type="EMBL" id="SEK73716.1"/>
    </source>
</evidence>
<evidence type="ECO:0000313" key="5">
    <source>
        <dbReference type="Proteomes" id="UP000199283"/>
    </source>
</evidence>
<name>A0A1H7JH02_9RHOB</name>
<evidence type="ECO:0000256" key="2">
    <source>
        <dbReference type="ARBA" id="ARBA00023315"/>
    </source>
</evidence>
<dbReference type="STRING" id="188906.SAMN04488526_1358"/>
<sequence length="166" mass="18060">MTLTLTLRPADLSDRLAVDALLSRVYPKMLARDYPAATLRAAHPLIAKSNPDLLASGTYHLIEENGEVICVGGWSRGYPTAIQEDAVGHVRHVATDPRHLRRGHAAHLMKHVLAEARATRLDRLECLSTTTAQSFYAGLGFMPVQNIDADIGGGVSFPVVKMQLPL</sequence>
<evidence type="ECO:0000256" key="1">
    <source>
        <dbReference type="ARBA" id="ARBA00022679"/>
    </source>
</evidence>
<keyword evidence="5" id="KW-1185">Reference proteome</keyword>
<dbReference type="InterPro" id="IPR000182">
    <property type="entry name" value="GNAT_dom"/>
</dbReference>
<protein>
    <submittedName>
        <fullName evidence="4">Acetyltransferase, GNAT family</fullName>
    </submittedName>
</protein>
<dbReference type="Gene3D" id="3.40.630.30">
    <property type="match status" value="1"/>
</dbReference>
<dbReference type="AlphaFoldDB" id="A0A1H7JH02"/>
<dbReference type="PROSITE" id="PS51186">
    <property type="entry name" value="GNAT"/>
    <property type="match status" value="1"/>
</dbReference>
<dbReference type="OrthoDB" id="118465at2"/>
<dbReference type="CDD" id="cd04301">
    <property type="entry name" value="NAT_SF"/>
    <property type="match status" value="1"/>
</dbReference>
<dbReference type="InterPro" id="IPR050832">
    <property type="entry name" value="Bact_Acetyltransf"/>
</dbReference>
<dbReference type="InterPro" id="IPR016181">
    <property type="entry name" value="Acyl_CoA_acyltransferase"/>
</dbReference>
<gene>
    <name evidence="4" type="ORF">SAMN04488526_1358</name>
</gene>
<dbReference type="Proteomes" id="UP000199283">
    <property type="component" value="Unassembled WGS sequence"/>
</dbReference>
<dbReference type="PANTHER" id="PTHR43877:SF5">
    <property type="entry name" value="BLL8307 PROTEIN"/>
    <property type="match status" value="1"/>
</dbReference>
<dbReference type="EMBL" id="FNZQ01000001">
    <property type="protein sequence ID" value="SEK73716.1"/>
    <property type="molecule type" value="Genomic_DNA"/>
</dbReference>
<proteinExistence type="predicted"/>
<dbReference type="RefSeq" id="WP_092760897.1">
    <property type="nucleotide sequence ID" value="NZ_FNZQ01000001.1"/>
</dbReference>
<keyword evidence="2" id="KW-0012">Acyltransferase</keyword>
<reference evidence="4 5" key="1">
    <citation type="submission" date="2016-10" db="EMBL/GenBank/DDBJ databases">
        <authorList>
            <person name="de Groot N.N."/>
        </authorList>
    </citation>
    <scope>NUCLEOTIDE SEQUENCE [LARGE SCALE GENOMIC DNA]</scope>
    <source>
        <strain evidence="4 5">DSM 14858</strain>
    </source>
</reference>
<dbReference type="GO" id="GO:0016747">
    <property type="term" value="F:acyltransferase activity, transferring groups other than amino-acyl groups"/>
    <property type="evidence" value="ECO:0007669"/>
    <property type="project" value="InterPro"/>
</dbReference>
<dbReference type="PANTHER" id="PTHR43877">
    <property type="entry name" value="AMINOALKYLPHOSPHONATE N-ACETYLTRANSFERASE-RELATED-RELATED"/>
    <property type="match status" value="1"/>
</dbReference>
<keyword evidence="1 4" id="KW-0808">Transferase</keyword>
<organism evidence="4 5">
    <name type="scientific">Jannaschia helgolandensis</name>
    <dbReference type="NCBI Taxonomy" id="188906"/>
    <lineage>
        <taxon>Bacteria</taxon>
        <taxon>Pseudomonadati</taxon>
        <taxon>Pseudomonadota</taxon>
        <taxon>Alphaproteobacteria</taxon>
        <taxon>Rhodobacterales</taxon>
        <taxon>Roseobacteraceae</taxon>
        <taxon>Jannaschia</taxon>
    </lineage>
</organism>
<evidence type="ECO:0000259" key="3">
    <source>
        <dbReference type="PROSITE" id="PS51186"/>
    </source>
</evidence>
<feature type="domain" description="N-acetyltransferase" evidence="3">
    <location>
        <begin position="5"/>
        <end position="166"/>
    </location>
</feature>
<dbReference type="Pfam" id="PF00583">
    <property type="entry name" value="Acetyltransf_1"/>
    <property type="match status" value="1"/>
</dbReference>
<accession>A0A1H7JH02</accession>
<dbReference type="SUPFAM" id="SSF55729">
    <property type="entry name" value="Acyl-CoA N-acyltransferases (Nat)"/>
    <property type="match status" value="1"/>
</dbReference>